<name>A0A9P5NZL8_GYMJU</name>
<dbReference type="EMBL" id="JADNYJ010000003">
    <property type="protein sequence ID" value="KAF8912107.1"/>
    <property type="molecule type" value="Genomic_DNA"/>
</dbReference>
<proteinExistence type="predicted"/>
<sequence>MAKSKNTLLVEATCRRYSFLESWMGNELDLAKSSCLRCCVTSEILRGSSVWSQLTAFSVGLFRLAFYDLASDESFKHSRLKYIIIEDFMEVLSMPAGWSTTNKGPDDLFVQICENLMYIASRDTFPDKYSVRHLLSVPYTHTLLGFFEGDREFWVNRFNTCNRRGIRIEVSRGVIEWVEDKWMEIPSMN</sequence>
<reference evidence="1" key="1">
    <citation type="submission" date="2020-11" db="EMBL/GenBank/DDBJ databases">
        <authorList>
            <consortium name="DOE Joint Genome Institute"/>
            <person name="Ahrendt S."/>
            <person name="Riley R."/>
            <person name="Andreopoulos W."/>
            <person name="LaButti K."/>
            <person name="Pangilinan J."/>
            <person name="Ruiz-duenas F.J."/>
            <person name="Barrasa J.M."/>
            <person name="Sanchez-Garcia M."/>
            <person name="Camarero S."/>
            <person name="Miyauchi S."/>
            <person name="Serrano A."/>
            <person name="Linde D."/>
            <person name="Babiker R."/>
            <person name="Drula E."/>
            <person name="Ayuso-Fernandez I."/>
            <person name="Pacheco R."/>
            <person name="Padilla G."/>
            <person name="Ferreira P."/>
            <person name="Barriuso J."/>
            <person name="Kellner H."/>
            <person name="Castanera R."/>
            <person name="Alfaro M."/>
            <person name="Ramirez L."/>
            <person name="Pisabarro A.G."/>
            <person name="Kuo A."/>
            <person name="Tritt A."/>
            <person name="Lipzen A."/>
            <person name="He G."/>
            <person name="Yan M."/>
            <person name="Ng V."/>
            <person name="Cullen D."/>
            <person name="Martin F."/>
            <person name="Rosso M.-N."/>
            <person name="Henrissat B."/>
            <person name="Hibbett D."/>
            <person name="Martinez A.T."/>
            <person name="Grigoriev I.V."/>
        </authorList>
    </citation>
    <scope>NUCLEOTIDE SEQUENCE</scope>
    <source>
        <strain evidence="1">AH 44721</strain>
    </source>
</reference>
<keyword evidence="2" id="KW-1185">Reference proteome</keyword>
<dbReference type="Proteomes" id="UP000724874">
    <property type="component" value="Unassembled WGS sequence"/>
</dbReference>
<evidence type="ECO:0000313" key="1">
    <source>
        <dbReference type="EMBL" id="KAF8912107.1"/>
    </source>
</evidence>
<organism evidence="1 2">
    <name type="scientific">Gymnopilus junonius</name>
    <name type="common">Spectacular rustgill mushroom</name>
    <name type="synonym">Gymnopilus spectabilis subsp. junonius</name>
    <dbReference type="NCBI Taxonomy" id="109634"/>
    <lineage>
        <taxon>Eukaryota</taxon>
        <taxon>Fungi</taxon>
        <taxon>Dikarya</taxon>
        <taxon>Basidiomycota</taxon>
        <taxon>Agaricomycotina</taxon>
        <taxon>Agaricomycetes</taxon>
        <taxon>Agaricomycetidae</taxon>
        <taxon>Agaricales</taxon>
        <taxon>Agaricineae</taxon>
        <taxon>Hymenogastraceae</taxon>
        <taxon>Gymnopilus</taxon>
    </lineage>
</organism>
<comment type="caution">
    <text evidence="1">The sequence shown here is derived from an EMBL/GenBank/DDBJ whole genome shotgun (WGS) entry which is preliminary data.</text>
</comment>
<dbReference type="AlphaFoldDB" id="A0A9P5NZL8"/>
<evidence type="ECO:0000313" key="2">
    <source>
        <dbReference type="Proteomes" id="UP000724874"/>
    </source>
</evidence>
<protein>
    <submittedName>
        <fullName evidence="1">Uncharacterized protein</fullName>
    </submittedName>
</protein>
<accession>A0A9P5NZL8</accession>
<gene>
    <name evidence="1" type="ORF">CPB84DRAFT_1820790</name>
</gene>